<reference evidence="3 4" key="1">
    <citation type="journal article" date="2020" name="Fungal Divers.">
        <title>Resolving the Mortierellaceae phylogeny through synthesis of multi-gene phylogenetics and phylogenomics.</title>
        <authorList>
            <person name="Vandepol N."/>
            <person name="Liber J."/>
            <person name="Desiro A."/>
            <person name="Na H."/>
            <person name="Kennedy M."/>
            <person name="Barry K."/>
            <person name="Grigoriev I.V."/>
            <person name="Miller A.N."/>
            <person name="O'Donnell K."/>
            <person name="Stajich J.E."/>
            <person name="Bonito G."/>
        </authorList>
    </citation>
    <scope>NUCLEOTIDE SEQUENCE [LARGE SCALE GENOMIC DNA]</scope>
    <source>
        <strain evidence="3 4">AD045</strain>
    </source>
</reference>
<comment type="caution">
    <text evidence="3">The sequence shown here is derived from an EMBL/GenBank/DDBJ whole genome shotgun (WGS) entry which is preliminary data.</text>
</comment>
<evidence type="ECO:0000256" key="2">
    <source>
        <dbReference type="SAM" id="MobiDB-lite"/>
    </source>
</evidence>
<sequence length="382" mass="40360">MERERERVEREDRERERLAAVAKEQEEMEMEMAAYEAEVAALGFSHHGLDDGKSSAHKKHSSVTLDMYEPHWSAANRYLEMSSPEGSSIVDPAGVGGGSTNPSSPTTPQQHYSLTRQYMDDTQETSDKILMVHNALKIPTSQPPSQQQVQQGHFPVAGQRIHHVRLPGAVPASWAHPSELETHYGTDSGVSDGGTSTGAHPPTPAARRAPSGAKRVGAGVPSPLSKDIAAGIAMDAGQRVGTNSTSTTKSTTTTGNTNTGGAGNGTGTGAALVARAATAVPRRAMTSGSGGVTKEDLQRSAERIYYKYLIPQAEKRVRIPGEVRQRVARLMDSKMMNQSGVSQPPSATASTGLEEGSGGGAGSSCPVLKRKNNLGNPTAQEE</sequence>
<accession>A0ABQ7JW21</accession>
<feature type="compositionally biased region" description="Low complexity" evidence="2">
    <location>
        <begin position="241"/>
        <end position="257"/>
    </location>
</feature>
<feature type="region of interest" description="Disordered" evidence="2">
    <location>
        <begin position="332"/>
        <end position="382"/>
    </location>
</feature>
<dbReference type="EMBL" id="JAAAIM010000579">
    <property type="protein sequence ID" value="KAG0286372.1"/>
    <property type="molecule type" value="Genomic_DNA"/>
</dbReference>
<organism evidence="3 4">
    <name type="scientific">Linnemannia gamsii</name>
    <dbReference type="NCBI Taxonomy" id="64522"/>
    <lineage>
        <taxon>Eukaryota</taxon>
        <taxon>Fungi</taxon>
        <taxon>Fungi incertae sedis</taxon>
        <taxon>Mucoromycota</taxon>
        <taxon>Mortierellomycotina</taxon>
        <taxon>Mortierellomycetes</taxon>
        <taxon>Mortierellales</taxon>
        <taxon>Mortierellaceae</taxon>
        <taxon>Linnemannia</taxon>
    </lineage>
</organism>
<dbReference type="Proteomes" id="UP001194696">
    <property type="component" value="Unassembled WGS sequence"/>
</dbReference>
<gene>
    <name evidence="3" type="ORF">BGZ96_009494</name>
</gene>
<feature type="compositionally biased region" description="Polar residues" evidence="2">
    <location>
        <begin position="373"/>
        <end position="382"/>
    </location>
</feature>
<proteinExistence type="predicted"/>
<feature type="region of interest" description="Disordered" evidence="2">
    <location>
        <begin position="239"/>
        <end position="265"/>
    </location>
</feature>
<feature type="coiled-coil region" evidence="1">
    <location>
        <begin position="1"/>
        <end position="38"/>
    </location>
</feature>
<protein>
    <submittedName>
        <fullName evidence="3">Uncharacterized protein</fullName>
    </submittedName>
</protein>
<feature type="compositionally biased region" description="Polar residues" evidence="2">
    <location>
        <begin position="335"/>
        <end position="347"/>
    </location>
</feature>
<evidence type="ECO:0000313" key="4">
    <source>
        <dbReference type="Proteomes" id="UP001194696"/>
    </source>
</evidence>
<name>A0ABQ7JW21_9FUNG</name>
<keyword evidence="4" id="KW-1185">Reference proteome</keyword>
<feature type="region of interest" description="Disordered" evidence="2">
    <location>
        <begin position="179"/>
        <end position="221"/>
    </location>
</feature>
<evidence type="ECO:0000256" key="1">
    <source>
        <dbReference type="SAM" id="Coils"/>
    </source>
</evidence>
<feature type="compositionally biased region" description="Low complexity" evidence="2">
    <location>
        <begin position="197"/>
        <end position="213"/>
    </location>
</feature>
<evidence type="ECO:0000313" key="3">
    <source>
        <dbReference type="EMBL" id="KAG0286372.1"/>
    </source>
</evidence>
<keyword evidence="1" id="KW-0175">Coiled coil</keyword>